<protein>
    <submittedName>
        <fullName evidence="2">Uncharacterized protein LOC116209176</fullName>
    </submittedName>
</protein>
<proteinExistence type="predicted"/>
<sequence>MNTELEEQFPGVILGAMKLSQKALRLKIQYKHFTELIQHIGVGWDATTNTVRRVLMFGTSLSRSTTTLILFGPEAASIINCCVNYLDHRQQQVPYGFHPPTPKSFDTYERIEEEFLAPQTSYGKEPINLKEGSDESDISVREVQEPVISTSRCCVCKRVFDTDLQLQECIDLFKASLNRKKERVYPSRIQEKQIRIEPGETSEEQHR</sequence>
<accession>A0A6P8E1C2</accession>
<organism evidence="1 2">
    <name type="scientific">Punica granatum</name>
    <name type="common">Pomegranate</name>
    <dbReference type="NCBI Taxonomy" id="22663"/>
    <lineage>
        <taxon>Eukaryota</taxon>
        <taxon>Viridiplantae</taxon>
        <taxon>Streptophyta</taxon>
        <taxon>Embryophyta</taxon>
        <taxon>Tracheophyta</taxon>
        <taxon>Spermatophyta</taxon>
        <taxon>Magnoliopsida</taxon>
        <taxon>eudicotyledons</taxon>
        <taxon>Gunneridae</taxon>
        <taxon>Pentapetalae</taxon>
        <taxon>rosids</taxon>
        <taxon>malvids</taxon>
        <taxon>Myrtales</taxon>
        <taxon>Lythraceae</taxon>
        <taxon>Punica</taxon>
    </lineage>
</organism>
<name>A0A6P8E1C2_PUNGR</name>
<reference evidence="2" key="2">
    <citation type="submission" date="2025-08" db="UniProtKB">
        <authorList>
            <consortium name="RefSeq"/>
        </authorList>
    </citation>
    <scope>IDENTIFICATION</scope>
    <source>
        <tissue evidence="2">Leaf</tissue>
    </source>
</reference>
<gene>
    <name evidence="2" type="primary">LOC116209176</name>
</gene>
<reference evidence="1" key="1">
    <citation type="journal article" date="2020" name="Plant Biotechnol. J.">
        <title>The pomegranate (Punica granatum L.) draft genome dissects genetic divergence between soft- and hard-seeded cultivars.</title>
        <authorList>
            <person name="Luo X."/>
            <person name="Li H."/>
            <person name="Wu Z."/>
            <person name="Yao W."/>
            <person name="Zhao P."/>
            <person name="Cao D."/>
            <person name="Yu H."/>
            <person name="Li K."/>
            <person name="Poudel K."/>
            <person name="Zhao D."/>
            <person name="Zhang F."/>
            <person name="Xia X."/>
            <person name="Chen L."/>
            <person name="Wang Q."/>
            <person name="Jing D."/>
            <person name="Cao S."/>
        </authorList>
    </citation>
    <scope>NUCLEOTIDE SEQUENCE [LARGE SCALE GENOMIC DNA]</scope>
    <source>
        <strain evidence="1">cv. Tunisia</strain>
    </source>
</reference>
<evidence type="ECO:0000313" key="2">
    <source>
        <dbReference type="RefSeq" id="XP_031398598.1"/>
    </source>
</evidence>
<dbReference type="Proteomes" id="UP000515151">
    <property type="component" value="Chromosome 5"/>
</dbReference>
<keyword evidence="1" id="KW-1185">Reference proteome</keyword>
<dbReference type="AlphaFoldDB" id="A0A6P8E1C2"/>
<dbReference type="RefSeq" id="XP_031398598.1">
    <property type="nucleotide sequence ID" value="XM_031542738.1"/>
</dbReference>
<evidence type="ECO:0000313" key="1">
    <source>
        <dbReference type="Proteomes" id="UP000515151"/>
    </source>
</evidence>
<dbReference type="GeneID" id="116209176"/>